<name>A0A816I7R8_BRANA</name>
<dbReference type="GO" id="GO:0003700">
    <property type="term" value="F:DNA-binding transcription factor activity"/>
    <property type="evidence" value="ECO:0007669"/>
    <property type="project" value="InterPro"/>
</dbReference>
<comment type="similarity">
    <text evidence="8">Belongs to the AP2/ERF transcription factor family. ERF subfamily.</text>
</comment>
<reference evidence="11" key="1">
    <citation type="submission" date="2021-01" db="EMBL/GenBank/DDBJ databases">
        <authorList>
            <consortium name="Genoscope - CEA"/>
            <person name="William W."/>
        </authorList>
    </citation>
    <scope>NUCLEOTIDE SEQUENCE</scope>
</reference>
<evidence type="ECO:0000256" key="8">
    <source>
        <dbReference type="ARBA" id="ARBA00024343"/>
    </source>
</evidence>
<dbReference type="GO" id="GO:0003677">
    <property type="term" value="F:DNA binding"/>
    <property type="evidence" value="ECO:0007669"/>
    <property type="project" value="UniProtKB-KW"/>
</dbReference>
<dbReference type="CDD" id="cd00018">
    <property type="entry name" value="AP2"/>
    <property type="match status" value="1"/>
</dbReference>
<dbReference type="InterPro" id="IPR016177">
    <property type="entry name" value="DNA-bd_dom_sf"/>
</dbReference>
<dbReference type="Pfam" id="PF00847">
    <property type="entry name" value="AP2"/>
    <property type="match status" value="1"/>
</dbReference>
<keyword evidence="5" id="KW-0010">Activator</keyword>
<comment type="subcellular location">
    <subcellularLocation>
        <location evidence="1">Nucleus</location>
    </subcellularLocation>
</comment>
<keyword evidence="2" id="KW-0936">Ethylene signaling pathway</keyword>
<evidence type="ECO:0000256" key="4">
    <source>
        <dbReference type="ARBA" id="ARBA00023125"/>
    </source>
</evidence>
<dbReference type="Proteomes" id="UP001295469">
    <property type="component" value="Chromosome C03"/>
</dbReference>
<feature type="non-terminal residue" evidence="11">
    <location>
        <position position="1"/>
    </location>
</feature>
<dbReference type="InterPro" id="IPR036955">
    <property type="entry name" value="AP2/ERF_dom_sf"/>
</dbReference>
<evidence type="ECO:0000313" key="11">
    <source>
        <dbReference type="EMBL" id="CAF1701456.1"/>
    </source>
</evidence>
<evidence type="ECO:0000256" key="1">
    <source>
        <dbReference type="ARBA" id="ARBA00004123"/>
    </source>
</evidence>
<sequence length="274" mass="30422">RERSSTRFTGKPPKVVKITVTDPCATDSSSDEENDKSVAPATRVKRYVEEIRFEGAVKREKTETEKAAAEKNGDDGTVKPVKYRGVRQRPWGKYAAEIRDPSTRTRLWLGTFATAEEAAIGYDRAAIRFKGPKALTNFMTPPTSPPVIDIEAVSGCNSAKESQSSICSHTSVLRFDPNEETECRTEEPAFNEETPASSSLSDPFFLSDLFGGGDCLWDSEITTDHLFLDEIHPNTNTISSEYPNLSESFPISMIGDLSSCSWDVDEFFQDHLLD</sequence>
<dbReference type="SUPFAM" id="SSF54171">
    <property type="entry name" value="DNA-binding domain"/>
    <property type="match status" value="1"/>
</dbReference>
<dbReference type="PRINTS" id="PR00367">
    <property type="entry name" value="ETHRSPELEMNT"/>
</dbReference>
<feature type="region of interest" description="Disordered" evidence="9">
    <location>
        <begin position="1"/>
        <end position="41"/>
    </location>
</feature>
<evidence type="ECO:0000259" key="10">
    <source>
        <dbReference type="PROSITE" id="PS51032"/>
    </source>
</evidence>
<dbReference type="EMBL" id="HG994367">
    <property type="protein sequence ID" value="CAF1701456.1"/>
    <property type="molecule type" value="Genomic_DNA"/>
</dbReference>
<evidence type="ECO:0000256" key="6">
    <source>
        <dbReference type="ARBA" id="ARBA00023163"/>
    </source>
</evidence>
<feature type="domain" description="AP2/ERF" evidence="10">
    <location>
        <begin position="82"/>
        <end position="139"/>
    </location>
</feature>
<dbReference type="PANTHER" id="PTHR31194">
    <property type="entry name" value="SHN SHINE , DNA BINDING / TRANSCRIPTION FACTOR"/>
    <property type="match status" value="1"/>
</dbReference>
<proteinExistence type="inferred from homology"/>
<keyword evidence="6" id="KW-0804">Transcription</keyword>
<dbReference type="InterPro" id="IPR001471">
    <property type="entry name" value="AP2/ERF_dom"/>
</dbReference>
<feature type="region of interest" description="Disordered" evidence="9">
    <location>
        <begin position="58"/>
        <end position="80"/>
    </location>
</feature>
<protein>
    <submittedName>
        <fullName evidence="11">(rape) hypothetical protein</fullName>
    </submittedName>
</protein>
<keyword evidence="7" id="KW-0539">Nucleus</keyword>
<keyword evidence="3" id="KW-0805">Transcription regulation</keyword>
<keyword evidence="4" id="KW-0238">DNA-binding</keyword>
<dbReference type="GO" id="GO:0005634">
    <property type="term" value="C:nucleus"/>
    <property type="evidence" value="ECO:0007669"/>
    <property type="project" value="UniProtKB-SubCell"/>
</dbReference>
<dbReference type="FunFam" id="3.30.730.10:FF:000001">
    <property type="entry name" value="Ethylene-responsive transcription factor 2"/>
    <property type="match status" value="1"/>
</dbReference>
<dbReference type="Gene3D" id="3.30.730.10">
    <property type="entry name" value="AP2/ERF domain"/>
    <property type="match status" value="1"/>
</dbReference>
<evidence type="ECO:0000256" key="3">
    <source>
        <dbReference type="ARBA" id="ARBA00023015"/>
    </source>
</evidence>
<evidence type="ECO:0000256" key="9">
    <source>
        <dbReference type="SAM" id="MobiDB-lite"/>
    </source>
</evidence>
<feature type="compositionally biased region" description="Basic and acidic residues" evidence="9">
    <location>
        <begin position="58"/>
        <end position="77"/>
    </location>
</feature>
<evidence type="ECO:0000256" key="2">
    <source>
        <dbReference type="ARBA" id="ARBA00022745"/>
    </source>
</evidence>
<dbReference type="PROSITE" id="PS51032">
    <property type="entry name" value="AP2_ERF"/>
    <property type="match status" value="1"/>
</dbReference>
<gene>
    <name evidence="11" type="ORF">DARMORV10_C03P30480.1</name>
</gene>
<dbReference type="InterPro" id="IPR050913">
    <property type="entry name" value="AP2/ERF_ERF"/>
</dbReference>
<dbReference type="AlphaFoldDB" id="A0A816I7R8"/>
<evidence type="ECO:0000256" key="5">
    <source>
        <dbReference type="ARBA" id="ARBA00023159"/>
    </source>
</evidence>
<dbReference type="PANTHER" id="PTHR31194:SF165">
    <property type="entry name" value="AP2_ERF DOMAIN-CONTAINING PROTEIN"/>
    <property type="match status" value="1"/>
</dbReference>
<dbReference type="SMART" id="SM00380">
    <property type="entry name" value="AP2"/>
    <property type="match status" value="1"/>
</dbReference>
<accession>A0A816I7R8</accession>
<evidence type="ECO:0000256" key="7">
    <source>
        <dbReference type="ARBA" id="ARBA00023242"/>
    </source>
</evidence>
<organism evidence="11">
    <name type="scientific">Brassica napus</name>
    <name type="common">Rape</name>
    <dbReference type="NCBI Taxonomy" id="3708"/>
    <lineage>
        <taxon>Eukaryota</taxon>
        <taxon>Viridiplantae</taxon>
        <taxon>Streptophyta</taxon>
        <taxon>Embryophyta</taxon>
        <taxon>Tracheophyta</taxon>
        <taxon>Spermatophyta</taxon>
        <taxon>Magnoliopsida</taxon>
        <taxon>eudicotyledons</taxon>
        <taxon>Gunneridae</taxon>
        <taxon>Pentapetalae</taxon>
        <taxon>rosids</taxon>
        <taxon>malvids</taxon>
        <taxon>Brassicales</taxon>
        <taxon>Brassicaceae</taxon>
        <taxon>Brassiceae</taxon>
        <taxon>Brassica</taxon>
    </lineage>
</organism>
<dbReference type="GO" id="GO:0009873">
    <property type="term" value="P:ethylene-activated signaling pathway"/>
    <property type="evidence" value="ECO:0007669"/>
    <property type="project" value="UniProtKB-KW"/>
</dbReference>